<gene>
    <name evidence="4" type="ORF">JOF39_002648</name>
</gene>
<evidence type="ECO:0000256" key="1">
    <source>
        <dbReference type="SAM" id="MobiDB-lite"/>
    </source>
</evidence>
<feature type="transmembrane region" description="Helical" evidence="2">
    <location>
        <begin position="34"/>
        <end position="55"/>
    </location>
</feature>
<dbReference type="InterPro" id="IPR052913">
    <property type="entry name" value="Glycopeptide_resist_protein"/>
</dbReference>
<organism evidence="4 5">
    <name type="scientific">Glutamicibacter protophormiae</name>
    <name type="common">Brevibacterium protophormiae</name>
    <dbReference type="NCBI Taxonomy" id="37930"/>
    <lineage>
        <taxon>Bacteria</taxon>
        <taxon>Bacillati</taxon>
        <taxon>Actinomycetota</taxon>
        <taxon>Actinomycetes</taxon>
        <taxon>Micrococcales</taxon>
        <taxon>Micrococcaceae</taxon>
        <taxon>Glutamicibacter</taxon>
    </lineage>
</organism>
<feature type="compositionally biased region" description="Polar residues" evidence="1">
    <location>
        <begin position="1"/>
        <end position="13"/>
    </location>
</feature>
<dbReference type="Proteomes" id="UP001195422">
    <property type="component" value="Unassembled WGS sequence"/>
</dbReference>
<accession>A0ABS4XTH6</accession>
<dbReference type="InterPro" id="IPR007391">
    <property type="entry name" value="Vancomycin_resist_VanW"/>
</dbReference>
<feature type="domain" description="YoaR-like putative peptidoglycan binding" evidence="3">
    <location>
        <begin position="258"/>
        <end position="338"/>
    </location>
</feature>
<evidence type="ECO:0000259" key="3">
    <source>
        <dbReference type="Pfam" id="PF12229"/>
    </source>
</evidence>
<protein>
    <submittedName>
        <fullName evidence="4">Vancomycin resistance protein YoaR</fullName>
    </submittedName>
</protein>
<keyword evidence="2" id="KW-0812">Transmembrane</keyword>
<keyword evidence="2" id="KW-1133">Transmembrane helix</keyword>
<comment type="caution">
    <text evidence="4">The sequence shown here is derived from an EMBL/GenBank/DDBJ whole genome shotgun (WGS) entry which is preliminary data.</text>
</comment>
<dbReference type="PANTHER" id="PTHR35788">
    <property type="entry name" value="EXPORTED PROTEIN-RELATED"/>
    <property type="match status" value="1"/>
</dbReference>
<keyword evidence="2" id="KW-0472">Membrane</keyword>
<reference evidence="4 5" key="1">
    <citation type="submission" date="2021-03" db="EMBL/GenBank/DDBJ databases">
        <title>Sequencing the genomes of 1000 actinobacteria strains.</title>
        <authorList>
            <person name="Klenk H.-P."/>
        </authorList>
    </citation>
    <scope>NUCLEOTIDE SEQUENCE [LARGE SCALE GENOMIC DNA]</scope>
    <source>
        <strain evidence="4 5">DSM 20168</strain>
    </source>
</reference>
<feature type="domain" description="YoaR-like putative peptidoglycan binding" evidence="3">
    <location>
        <begin position="103"/>
        <end position="202"/>
    </location>
</feature>
<proteinExistence type="predicted"/>
<dbReference type="EMBL" id="JAGIOJ010000001">
    <property type="protein sequence ID" value="MBP2399567.1"/>
    <property type="molecule type" value="Genomic_DNA"/>
</dbReference>
<evidence type="ECO:0000256" key="2">
    <source>
        <dbReference type="SAM" id="Phobius"/>
    </source>
</evidence>
<dbReference type="Pfam" id="PF04294">
    <property type="entry name" value="VanW"/>
    <property type="match status" value="1"/>
</dbReference>
<evidence type="ECO:0000313" key="5">
    <source>
        <dbReference type="Proteomes" id="UP001195422"/>
    </source>
</evidence>
<dbReference type="RefSeq" id="WP_188950288.1">
    <property type="nucleotide sequence ID" value="NZ_BMPH01000023.1"/>
</dbReference>
<dbReference type="Pfam" id="PF12229">
    <property type="entry name" value="PG_binding_4"/>
    <property type="match status" value="2"/>
</dbReference>
<dbReference type="InterPro" id="IPR022029">
    <property type="entry name" value="YoaR-like_PG-bd"/>
</dbReference>
<feature type="region of interest" description="Disordered" evidence="1">
    <location>
        <begin position="1"/>
        <end position="30"/>
    </location>
</feature>
<keyword evidence="5" id="KW-1185">Reference proteome</keyword>
<evidence type="ECO:0000313" key="4">
    <source>
        <dbReference type="EMBL" id="MBP2399567.1"/>
    </source>
</evidence>
<name>A0ABS4XTH6_GLUPR</name>
<dbReference type="PANTHER" id="PTHR35788:SF1">
    <property type="entry name" value="EXPORTED PROTEIN"/>
    <property type="match status" value="1"/>
</dbReference>
<sequence length="581" mass="62042">MQTPTPDNQSTAFQPAVPAGNPKDGRRKGSAKPWIIAGSCVVAATAAYFGTAAVISSQVPANATIAGVNIGSLNQDEARAALETQVMPLALKPLETTVNGKGYQLDPAKAGLSLNVEKTIADLTAFEANPVRLYERLTGDFTAEAVIDVDQDKLNAHLEKLAAKADTKVSEGTIAFKDGKATLSQPVDGVALDVQKSAEKIAGEWEIAGPAMELDADVTSPEVSAQKLQSFYETQVASLLEKDVILVSGDKNTAISPASIAAAASYSAKDGEPQLVLDDEKLYLAATKNSDLSSTAKDAKIVLKGGKPTIVKSVKGISLETKDLGAKVLAASQTESRRAEVAMTESDADFTTADAEKLGIKEEIVEFSTPYPASDTVRTKNLKAGSARVTGTIVKPGERFSLLQALGPITTANGYYSSGVVENGFSSEAVGGGLSQISTQMYNVGFLAGYDDITHKPHSRWFDRYPAGREATLWEGQVDMIWENNTPYGVMIEAWVSGDAVNTRLWSTKYWKVSQDSSGKYNQTDPKTVHNKADKCIAESGGRKGFSIDITRYRETVDGSKKLPAETKSWTYSPWNKIVCD</sequence>